<dbReference type="InterPro" id="IPR012340">
    <property type="entry name" value="NA-bd_OB-fold"/>
</dbReference>
<dbReference type="Gene3D" id="2.40.50.100">
    <property type="match status" value="1"/>
</dbReference>
<keyword evidence="3 5" id="KW-0271">Exosome</keyword>
<dbReference type="Gene3D" id="2.40.50.140">
    <property type="entry name" value="Nucleic acid-binding proteins"/>
    <property type="match status" value="1"/>
</dbReference>
<dbReference type="EMBL" id="RXIL01000001">
    <property type="protein sequence ID" value="RZN73908.1"/>
    <property type="molecule type" value="Genomic_DNA"/>
</dbReference>
<dbReference type="CDD" id="cd22524">
    <property type="entry name" value="KH-I_Rrp4_prokar"/>
    <property type="match status" value="1"/>
</dbReference>
<dbReference type="InterPro" id="IPR054371">
    <property type="entry name" value="RRP4_N"/>
</dbReference>
<keyword evidence="2 5" id="KW-0963">Cytoplasm</keyword>
<sequence>MSEEVVIPGCFLGEGVTAGEGTFVEENRVYSMVYGLVKRDKKEVEVIPLSGKYRPKAGDLVIGKVIESTFSMWIMDINSPYEGLLRLSNYPKRIEKEDMQKEMRVGEMVITRIKEVEFPMRINLAMDDRKCAVIREGVVIEIAHTKIPRVIGKGGSMINLIKKKIGCNIFIGQNGRIWLSGSDEKIELAAETILKIERDAHANRLADRIDRFIKEKKKGKGKNAK</sequence>
<dbReference type="SUPFAM" id="SSF110324">
    <property type="entry name" value="Ribosomal L27 protein-like"/>
    <property type="match status" value="1"/>
</dbReference>
<dbReference type="HAMAP" id="MF_00623">
    <property type="entry name" value="Exosome_Rrp4"/>
    <property type="match status" value="1"/>
</dbReference>
<dbReference type="InterPro" id="IPR004087">
    <property type="entry name" value="KH_dom"/>
</dbReference>
<evidence type="ECO:0000313" key="7">
    <source>
        <dbReference type="EMBL" id="RZN73908.1"/>
    </source>
</evidence>
<dbReference type="Pfam" id="PF21266">
    <property type="entry name" value="S1_RRP4"/>
    <property type="match status" value="1"/>
</dbReference>
<dbReference type="Pfam" id="PF00013">
    <property type="entry name" value="KH_1"/>
    <property type="match status" value="1"/>
</dbReference>
<dbReference type="GO" id="GO:0034475">
    <property type="term" value="P:U4 snRNA 3'-end processing"/>
    <property type="evidence" value="ECO:0007669"/>
    <property type="project" value="TreeGrafter"/>
</dbReference>
<comment type="subunit">
    <text evidence="5">Component of the archaeal exosome complex. Forms a trimer of Rrp4 and/or Csl4 subunits. The trimer associates with an hexameric ring-like arrangement composed of 3 Rrp41-Rrp42 heterodimers.</text>
</comment>
<dbReference type="InterPro" id="IPR026699">
    <property type="entry name" value="Exosome_RNA_bind1/RRP40/RRP4"/>
</dbReference>
<dbReference type="Gene3D" id="3.30.1370.10">
    <property type="entry name" value="K Homology domain, type 1"/>
    <property type="match status" value="1"/>
</dbReference>
<dbReference type="Proteomes" id="UP000320766">
    <property type="component" value="Unassembled WGS sequence"/>
</dbReference>
<evidence type="ECO:0000313" key="8">
    <source>
        <dbReference type="Proteomes" id="UP000320766"/>
    </source>
</evidence>
<evidence type="ECO:0000256" key="2">
    <source>
        <dbReference type="ARBA" id="ARBA00022490"/>
    </source>
</evidence>
<dbReference type="GO" id="GO:0008143">
    <property type="term" value="F:poly(A) binding"/>
    <property type="evidence" value="ECO:0007669"/>
    <property type="project" value="InterPro"/>
</dbReference>
<organism evidence="7 8">
    <name type="scientific">Candidatus Methanolliviera hydrocarbonicum</name>
    <dbReference type="NCBI Taxonomy" id="2491085"/>
    <lineage>
        <taxon>Archaea</taxon>
        <taxon>Methanobacteriati</taxon>
        <taxon>Methanobacteriota</taxon>
        <taxon>Candidatus Methanoliparia</taxon>
        <taxon>Candidatus Methanoliparales</taxon>
        <taxon>Candidatus Methanollivieraceae</taxon>
        <taxon>Candidatus Methanolliviera</taxon>
    </lineage>
</organism>
<dbReference type="Pfam" id="PF22625">
    <property type="entry name" value="ECR1_N_2"/>
    <property type="match status" value="1"/>
</dbReference>
<feature type="domain" description="S1 motif" evidence="6">
    <location>
        <begin position="58"/>
        <end position="127"/>
    </location>
</feature>
<keyword evidence="4 5" id="KW-0694">RNA-binding</keyword>
<dbReference type="SUPFAM" id="SSF50249">
    <property type="entry name" value="Nucleic acid-binding proteins"/>
    <property type="match status" value="1"/>
</dbReference>
<dbReference type="NCBIfam" id="NF003181">
    <property type="entry name" value="PRK04163.1-1"/>
    <property type="match status" value="1"/>
</dbReference>
<accession>A0A520KZ40</accession>
<evidence type="ECO:0000259" key="6">
    <source>
        <dbReference type="PROSITE" id="PS50126"/>
    </source>
</evidence>
<dbReference type="PANTHER" id="PTHR21321:SF4">
    <property type="entry name" value="EXOSOME COMPLEX COMPONENT RRP4"/>
    <property type="match status" value="1"/>
</dbReference>
<comment type="subcellular location">
    <subcellularLocation>
        <location evidence="5">Cytoplasm</location>
    </subcellularLocation>
</comment>
<name>A0A520KZ40_9EURY</name>
<evidence type="ECO:0000256" key="5">
    <source>
        <dbReference type="HAMAP-Rule" id="MF_00623"/>
    </source>
</evidence>
<evidence type="ECO:0000256" key="3">
    <source>
        <dbReference type="ARBA" id="ARBA00022835"/>
    </source>
</evidence>
<dbReference type="GO" id="GO:0000467">
    <property type="term" value="P:exonucleolytic trimming to generate mature 3'-end of 5.8S rRNA from tricistronic rRNA transcript (SSU-rRNA, 5.8S rRNA, LSU-rRNA)"/>
    <property type="evidence" value="ECO:0007669"/>
    <property type="project" value="TreeGrafter"/>
</dbReference>
<proteinExistence type="inferred from homology"/>
<dbReference type="InterPro" id="IPR036612">
    <property type="entry name" value="KH_dom_type_1_sf"/>
</dbReference>
<dbReference type="GO" id="GO:0005737">
    <property type="term" value="C:cytoplasm"/>
    <property type="evidence" value="ECO:0007669"/>
    <property type="project" value="UniProtKB-SubCell"/>
</dbReference>
<comment type="function">
    <text evidence="5">Non-catalytic component of the exosome, which is a complex involved in RNA degradation. Increases the RNA binding and the efficiency of RNA degradation. Confers strong poly(A) specificity to the exosome.</text>
</comment>
<dbReference type="InterPro" id="IPR003029">
    <property type="entry name" value="S1_domain"/>
</dbReference>
<comment type="similarity">
    <text evidence="1 5">Belongs to the RRP4 family.</text>
</comment>
<dbReference type="InterPro" id="IPR023474">
    <property type="entry name" value="Rrp4"/>
</dbReference>
<comment type="caution">
    <text evidence="7">The sequence shown here is derived from an EMBL/GenBank/DDBJ whole genome shotgun (WGS) entry which is preliminary data.</text>
</comment>
<dbReference type="CDD" id="cd05789">
    <property type="entry name" value="S1_Rrp4"/>
    <property type="match status" value="1"/>
</dbReference>
<dbReference type="GO" id="GO:0071051">
    <property type="term" value="P:poly(A)-dependent snoRNA 3'-end processing"/>
    <property type="evidence" value="ECO:0007669"/>
    <property type="project" value="TreeGrafter"/>
</dbReference>
<gene>
    <name evidence="5" type="primary">rrp4</name>
    <name evidence="7" type="ORF">EF807_00100</name>
</gene>
<dbReference type="SUPFAM" id="SSF54791">
    <property type="entry name" value="Eukaryotic type KH-domain (KH-domain type I)"/>
    <property type="match status" value="1"/>
</dbReference>
<dbReference type="AlphaFoldDB" id="A0A520KZ40"/>
<dbReference type="PROSITE" id="PS50084">
    <property type="entry name" value="KH_TYPE_1"/>
    <property type="match status" value="1"/>
</dbReference>
<evidence type="ECO:0000256" key="4">
    <source>
        <dbReference type="ARBA" id="ARBA00022884"/>
    </source>
</evidence>
<protein>
    <recommendedName>
        <fullName evidence="5">Exosome complex component Rrp4</fullName>
    </recommendedName>
</protein>
<evidence type="ECO:0000256" key="1">
    <source>
        <dbReference type="ARBA" id="ARBA00009155"/>
    </source>
</evidence>
<dbReference type="GO" id="GO:0071034">
    <property type="term" value="P:CUT catabolic process"/>
    <property type="evidence" value="ECO:0007669"/>
    <property type="project" value="TreeGrafter"/>
</dbReference>
<dbReference type="InterPro" id="IPR048565">
    <property type="entry name" value="S1_RRP4"/>
</dbReference>
<reference evidence="7 8" key="1">
    <citation type="journal article" date="2019" name="Nat. Microbiol.">
        <title>Wide diversity of methane and short-chain alkane metabolisms in uncultured archaea.</title>
        <authorList>
            <person name="Borrel G."/>
            <person name="Adam P.S."/>
            <person name="McKay L.J."/>
            <person name="Chen L.X."/>
            <person name="Sierra-Garcia I.N."/>
            <person name="Sieber C.M."/>
            <person name="Letourneur Q."/>
            <person name="Ghozlane A."/>
            <person name="Andersen G.L."/>
            <person name="Li W.J."/>
            <person name="Hallam S.J."/>
            <person name="Muyzer G."/>
            <person name="de Oliveira V.M."/>
            <person name="Inskeep W.P."/>
            <person name="Banfield J.F."/>
            <person name="Gribaldo S."/>
        </authorList>
    </citation>
    <scope>NUCLEOTIDE SEQUENCE [LARGE SCALE GENOMIC DNA]</scope>
    <source>
        <strain evidence="7">NM1b</strain>
    </source>
</reference>
<dbReference type="SMART" id="SM00322">
    <property type="entry name" value="KH"/>
    <property type="match status" value="1"/>
</dbReference>
<dbReference type="PROSITE" id="PS50126">
    <property type="entry name" value="S1"/>
    <property type="match status" value="1"/>
</dbReference>
<dbReference type="InterPro" id="IPR004088">
    <property type="entry name" value="KH_dom_type_1"/>
</dbReference>
<dbReference type="GO" id="GO:0000178">
    <property type="term" value="C:exosome (RNase complex)"/>
    <property type="evidence" value="ECO:0007669"/>
    <property type="project" value="UniProtKB-KW"/>
</dbReference>
<dbReference type="PANTHER" id="PTHR21321">
    <property type="entry name" value="PNAS-3 RELATED"/>
    <property type="match status" value="1"/>
</dbReference>